<gene>
    <name evidence="1" type="ORF">I6N95_07410</name>
</gene>
<dbReference type="Proteomes" id="UP000674938">
    <property type="component" value="Unassembled WGS sequence"/>
</dbReference>
<evidence type="ECO:0000313" key="2">
    <source>
        <dbReference type="Proteomes" id="UP000674938"/>
    </source>
</evidence>
<reference evidence="1" key="1">
    <citation type="submission" date="2020-12" db="EMBL/GenBank/DDBJ databases">
        <title>Vagococcus allomyrinae sp. nov. and Enterococcus lavae sp. nov., isolated from the larvae of Allomyrina dichotoma.</title>
        <authorList>
            <person name="Lee S.D."/>
        </authorList>
    </citation>
    <scope>NUCLEOTIDE SEQUENCE</scope>
    <source>
        <strain evidence="1">BWB3-3</strain>
    </source>
</reference>
<name>A0A940SVY8_9ENTE</name>
<accession>A0A940SVY8</accession>
<comment type="caution">
    <text evidence="1">The sequence shown here is derived from an EMBL/GenBank/DDBJ whole genome shotgun (WGS) entry which is preliminary data.</text>
</comment>
<dbReference type="AlphaFoldDB" id="A0A940SVY8"/>
<proteinExistence type="predicted"/>
<evidence type="ECO:0000313" key="1">
    <source>
        <dbReference type="EMBL" id="MBP1040828.1"/>
    </source>
</evidence>
<sequence>MSALVLALAGLDLRAQEMTPHPSFFTLIGLAIIRDWILDKPVNQLLYG</sequence>
<protein>
    <submittedName>
        <fullName evidence="1">Uncharacterized protein</fullName>
    </submittedName>
</protein>
<dbReference type="RefSeq" id="WP_209526271.1">
    <property type="nucleotide sequence ID" value="NZ_JAEEGA010000004.1"/>
</dbReference>
<organism evidence="1 2">
    <name type="scientific">Vagococcus allomyrinae</name>
    <dbReference type="NCBI Taxonomy" id="2794353"/>
    <lineage>
        <taxon>Bacteria</taxon>
        <taxon>Bacillati</taxon>
        <taxon>Bacillota</taxon>
        <taxon>Bacilli</taxon>
        <taxon>Lactobacillales</taxon>
        <taxon>Enterococcaceae</taxon>
        <taxon>Vagococcus</taxon>
    </lineage>
</organism>
<keyword evidence="2" id="KW-1185">Reference proteome</keyword>
<dbReference type="EMBL" id="JAEEGA010000004">
    <property type="protein sequence ID" value="MBP1040828.1"/>
    <property type="molecule type" value="Genomic_DNA"/>
</dbReference>